<evidence type="ECO:0000313" key="3">
    <source>
        <dbReference type="Proteomes" id="UP000777784"/>
    </source>
</evidence>
<dbReference type="Proteomes" id="UP000777784">
    <property type="component" value="Unassembled WGS sequence"/>
</dbReference>
<dbReference type="AlphaFoldDB" id="A0A948RYV2"/>
<reference evidence="2" key="1">
    <citation type="submission" date="2021-05" db="EMBL/GenBank/DDBJ databases">
        <title>Energy efficiency and biological interactions define the core microbiome of deep oligotrophic groundwater.</title>
        <authorList>
            <person name="Mehrshad M."/>
            <person name="Lopez-Fernandez M."/>
            <person name="Bell E."/>
            <person name="Bernier-Latmani R."/>
            <person name="Bertilsson S."/>
            <person name="Dopson M."/>
        </authorList>
    </citation>
    <scope>NUCLEOTIDE SEQUENCE</scope>
    <source>
        <strain evidence="2">Modern_marine.mb.64</strain>
    </source>
</reference>
<protein>
    <recommendedName>
        <fullName evidence="4">Alginate export domain-containing protein</fullName>
    </recommendedName>
</protein>
<feature type="signal peptide" evidence="1">
    <location>
        <begin position="1"/>
        <end position="26"/>
    </location>
</feature>
<gene>
    <name evidence="2" type="ORF">KJ970_14575</name>
</gene>
<sequence length="498" mass="56666">MRYGAHRTVRYLFLFLLLHIPAIVEAQETTIQAHQELEIWNDSDLDEMVADERFDFRLGYGNFALSTTFLIHQPSDADRLDPNLYGDPFEGLRKRMLEARVGSAVAQIGHVYSTLARGVGLQIIENQPVDFDNAVDGFRARWDEERYQIELLAGGNAFDEKEIYVKAASFGTAALSDLHLSYHAVQVDSTDDPAGRPRGRDRIHGGDFEWSSMWGDLFAAYLVRDYIHPDENQREYPQGHAGYGVCNIFWGPLSLSFEGADFLRYKWAYSQGTPIPIRQHATTLLTRGSHVANFRLEDERGYQAEALLGLLDGVLAVTLNHSASETHDEELPFFESYGDLQWHPNPDLTITLRASESEETIQAANHETFFERLTYGGNIYQPVTDTWSVEIDFETQGVQEQNLSVSSYTFPIETRDNLATFNLYHAPNLAFAVTHEWTNDAREKKDEWTFAEMNFQFMERHQLSLGFGSFRGGQLCSGGICRPLAPFTGLRLNWQTVF</sequence>
<comment type="caution">
    <text evidence="2">The sequence shown here is derived from an EMBL/GenBank/DDBJ whole genome shotgun (WGS) entry which is preliminary data.</text>
</comment>
<accession>A0A948RYV2</accession>
<proteinExistence type="predicted"/>
<feature type="chain" id="PRO_5038050018" description="Alginate export domain-containing protein" evidence="1">
    <location>
        <begin position="27"/>
        <end position="498"/>
    </location>
</feature>
<dbReference type="Pfam" id="PF19494">
    <property type="entry name" value="DUF6029"/>
    <property type="match status" value="1"/>
</dbReference>
<evidence type="ECO:0000256" key="1">
    <source>
        <dbReference type="SAM" id="SignalP"/>
    </source>
</evidence>
<name>A0A948RYV2_UNCEI</name>
<dbReference type="InterPro" id="IPR046070">
    <property type="entry name" value="DUF6029"/>
</dbReference>
<keyword evidence="1" id="KW-0732">Signal</keyword>
<dbReference type="EMBL" id="JAHJDP010000085">
    <property type="protein sequence ID" value="MBU2692143.1"/>
    <property type="molecule type" value="Genomic_DNA"/>
</dbReference>
<evidence type="ECO:0008006" key="4">
    <source>
        <dbReference type="Google" id="ProtNLM"/>
    </source>
</evidence>
<organism evidence="2 3">
    <name type="scientific">Eiseniibacteriota bacterium</name>
    <dbReference type="NCBI Taxonomy" id="2212470"/>
    <lineage>
        <taxon>Bacteria</taxon>
        <taxon>Candidatus Eiseniibacteriota</taxon>
    </lineage>
</organism>
<evidence type="ECO:0000313" key="2">
    <source>
        <dbReference type="EMBL" id="MBU2692143.1"/>
    </source>
</evidence>